<dbReference type="GO" id="GO:0005886">
    <property type="term" value="C:plasma membrane"/>
    <property type="evidence" value="ECO:0007669"/>
    <property type="project" value="UniProtKB-SubCell"/>
</dbReference>
<evidence type="ECO:0000313" key="18">
    <source>
        <dbReference type="Ensembl" id="ENSPPAP00000039022.1"/>
    </source>
</evidence>
<evidence type="ECO:0000256" key="10">
    <source>
        <dbReference type="ARBA" id="ARBA00023170"/>
    </source>
</evidence>
<feature type="domain" description="G-protein coupled receptors family 1 profile" evidence="17">
    <location>
        <begin position="76"/>
        <end position="230"/>
    </location>
</feature>
<dbReference type="InterPro" id="IPR001069">
    <property type="entry name" value="5HT_7_rcpt"/>
</dbReference>
<evidence type="ECO:0000256" key="3">
    <source>
        <dbReference type="ARBA" id="ARBA00022475"/>
    </source>
</evidence>
<evidence type="ECO:0000256" key="1">
    <source>
        <dbReference type="ARBA" id="ARBA00004651"/>
    </source>
</evidence>
<dbReference type="GO" id="GO:0043410">
    <property type="term" value="P:positive regulation of MAPK cascade"/>
    <property type="evidence" value="ECO:0007669"/>
    <property type="project" value="TreeGrafter"/>
</dbReference>
<evidence type="ECO:0000256" key="4">
    <source>
        <dbReference type="ARBA" id="ARBA00022692"/>
    </source>
</evidence>
<reference evidence="18 19" key="1">
    <citation type="journal article" date="2012" name="Nature">
        <title>The bonobo genome compared with the chimpanzee and human genomes.</title>
        <authorList>
            <person name="Prufer K."/>
            <person name="Munch K."/>
            <person name="Hellmann I."/>
            <person name="Akagi K."/>
            <person name="Miller J.R."/>
            <person name="Walenz B."/>
            <person name="Koren S."/>
            <person name="Sutton G."/>
            <person name="Kodira C."/>
            <person name="Winer R."/>
            <person name="Knight J.R."/>
            <person name="Mullikin J.C."/>
            <person name="Meader S.J."/>
            <person name="Ponting C.P."/>
            <person name="Lunter G."/>
            <person name="Higashino S."/>
            <person name="Hobolth A."/>
            <person name="Dutheil J."/>
            <person name="Karakoc E."/>
            <person name="Alkan C."/>
            <person name="Sajjadian S."/>
            <person name="Catacchio C.R."/>
            <person name="Ventura M."/>
            <person name="Marques-Bonet T."/>
            <person name="Eichler E.E."/>
            <person name="Andre C."/>
            <person name="Atencia R."/>
            <person name="Mugisha L."/>
            <person name="Junhold J."/>
            <person name="Patterson N."/>
            <person name="Siebauer M."/>
            <person name="Good J.M."/>
            <person name="Fischer A."/>
            <person name="Ptak S.E."/>
            <person name="Lachmann M."/>
            <person name="Symer D.E."/>
            <person name="Mailund T."/>
            <person name="Schierup M.H."/>
            <person name="Andres A.M."/>
            <person name="Kelso J."/>
            <person name="Paabo S."/>
        </authorList>
    </citation>
    <scope>NUCLEOTIDE SEQUENCE [LARGE SCALE GENOMIC DNA]</scope>
</reference>
<comment type="subcellular location">
    <subcellularLocation>
        <location evidence="1">Cell membrane</location>
        <topology evidence="1">Multi-pass membrane protein</topology>
    </subcellularLocation>
</comment>
<keyword evidence="19" id="KW-1185">Reference proteome</keyword>
<dbReference type="InterPro" id="IPR000276">
    <property type="entry name" value="GPCR_Rhodpsn"/>
</dbReference>
<reference evidence="18" key="2">
    <citation type="submission" date="2025-08" db="UniProtKB">
        <authorList>
            <consortium name="Ensembl"/>
        </authorList>
    </citation>
    <scope>IDENTIFICATION</scope>
</reference>
<dbReference type="Proteomes" id="UP000240080">
    <property type="component" value="Chromosome 12"/>
</dbReference>
<name>A0A2R9CLI9_PANPA</name>
<evidence type="ECO:0000256" key="13">
    <source>
        <dbReference type="ARBA" id="ARBA00023288"/>
    </source>
</evidence>
<dbReference type="CDD" id="cd15329">
    <property type="entry name" value="7tmA_5-HT7"/>
    <property type="match status" value="1"/>
</dbReference>
<evidence type="ECO:0000256" key="15">
    <source>
        <dbReference type="ARBA" id="ARBA00045776"/>
    </source>
</evidence>
<dbReference type="PANTHER" id="PTHR24248:SF199">
    <property type="entry name" value="IP13425P-RELATED"/>
    <property type="match status" value="1"/>
</dbReference>
<keyword evidence="6" id="KW-0297">G-protein coupled receptor</keyword>
<feature type="transmembrane region" description="Helical" evidence="16">
    <location>
        <begin position="133"/>
        <end position="160"/>
    </location>
</feature>
<dbReference type="GO" id="GO:0004993">
    <property type="term" value="F:G protein-coupled serotonin receptor activity"/>
    <property type="evidence" value="ECO:0007669"/>
    <property type="project" value="InterPro"/>
</dbReference>
<dbReference type="GO" id="GO:0006939">
    <property type="term" value="P:smooth muscle contraction"/>
    <property type="evidence" value="ECO:0007669"/>
    <property type="project" value="InterPro"/>
</dbReference>
<dbReference type="GO" id="GO:0071880">
    <property type="term" value="P:adenylate cyclase-activating adrenergic receptor signaling pathway"/>
    <property type="evidence" value="ECO:0007669"/>
    <property type="project" value="TreeGrafter"/>
</dbReference>
<evidence type="ECO:0000256" key="12">
    <source>
        <dbReference type="ARBA" id="ARBA00023224"/>
    </source>
</evidence>
<dbReference type="EMBL" id="AJFE02056005">
    <property type="status" value="NOT_ANNOTATED_CDS"/>
    <property type="molecule type" value="Genomic_DNA"/>
</dbReference>
<evidence type="ECO:0000256" key="5">
    <source>
        <dbReference type="ARBA" id="ARBA00022989"/>
    </source>
</evidence>
<dbReference type="GeneTree" id="ENSGT01010000222287"/>
<dbReference type="Pfam" id="PF00001">
    <property type="entry name" value="7tm_1"/>
    <property type="match status" value="1"/>
</dbReference>
<evidence type="ECO:0000256" key="9">
    <source>
        <dbReference type="ARBA" id="ARBA00023157"/>
    </source>
</evidence>
<dbReference type="GO" id="GO:0045202">
    <property type="term" value="C:synapse"/>
    <property type="evidence" value="ECO:0007669"/>
    <property type="project" value="GOC"/>
</dbReference>
<accession>A0A2R9CLI9</accession>
<organism evidence="18 19">
    <name type="scientific">Pan paniscus</name>
    <name type="common">Pygmy chimpanzee</name>
    <name type="synonym">Bonobo</name>
    <dbReference type="NCBI Taxonomy" id="9597"/>
    <lineage>
        <taxon>Eukaryota</taxon>
        <taxon>Metazoa</taxon>
        <taxon>Chordata</taxon>
        <taxon>Craniata</taxon>
        <taxon>Vertebrata</taxon>
        <taxon>Euteleostomi</taxon>
        <taxon>Mammalia</taxon>
        <taxon>Eutheria</taxon>
        <taxon>Euarchontoglires</taxon>
        <taxon>Primates</taxon>
        <taxon>Haplorrhini</taxon>
        <taxon>Catarrhini</taxon>
        <taxon>Hominidae</taxon>
        <taxon>Pan</taxon>
    </lineage>
</organism>
<dbReference type="STRING" id="9597.ENSPPAP00000039022"/>
<feature type="transmembrane region" description="Helical" evidence="16">
    <location>
        <begin position="100"/>
        <end position="121"/>
    </location>
</feature>
<dbReference type="Bgee" id="ENSPPAG00000042219">
    <property type="expression patterns" value="Expressed in prefrontal cortex and 2 other cell types or tissues"/>
</dbReference>
<comment type="function">
    <text evidence="15">G-protein coupled receptor for 5-hydroxytryptamine (serotonin), a biogenic hormone that functions as a neurotransmitter, a hormone and a mitogen. Ligand binding causes a conformation change that triggers signaling via guanine nucleotide-binding proteins (G proteins) and modulates the activity of downstream effectors. HTR7 is coupled to G(s) G alpha proteins and mediates activation of adenylate cyclase activity.</text>
</comment>
<evidence type="ECO:0000313" key="19">
    <source>
        <dbReference type="Proteomes" id="UP000240080"/>
    </source>
</evidence>
<dbReference type="AlphaFoldDB" id="A0A2R9CLI9"/>
<sequence>VMDVNSSGHPDLYGRLCSFLLPEVGGRLPDLSPDGGAEPVAVSGTPHLLSGAPEVTASPAPTWDATPGNASGLVIGSVLTLISLLTIAGNCLVKLRQPSNYLIVSMALANLSVAMVVMPFISVTDLIGGKWIFGHFFCNVFFSMNVMCCTAWILTLYVISIDRYLGIRRPLTYPMRQKGKCMTKMILSVCLLSTFVTLPTIFGRSQNVNDDKVCLVSQDFGYTTYSTAVIYKAARKNSSSHPEWHSEVPGGKNISIFKRKQKAATTLGIIVWASTMYPSVYGTACSCIPLWVERIFPWLGYANSLINPFIYAFFNWDLRTTYCSRLQCQYQNINQTLSAAGMHEALKLAERPERPEFVLQNSDYCRKKSHDS</sequence>
<dbReference type="PROSITE" id="PS50262">
    <property type="entry name" value="G_PROTEIN_RECEP_F1_2"/>
    <property type="match status" value="1"/>
</dbReference>
<dbReference type="SUPFAM" id="SSF81321">
    <property type="entry name" value="Family A G protein-coupled receptor-like"/>
    <property type="match status" value="1"/>
</dbReference>
<keyword evidence="3" id="KW-1003">Cell membrane</keyword>
<evidence type="ECO:0000256" key="6">
    <source>
        <dbReference type="ARBA" id="ARBA00023040"/>
    </source>
</evidence>
<reference evidence="18" key="3">
    <citation type="submission" date="2025-09" db="UniProtKB">
        <authorList>
            <consortium name="Ensembl"/>
        </authorList>
    </citation>
    <scope>IDENTIFICATION</scope>
</reference>
<proteinExistence type="predicted"/>
<evidence type="ECO:0000256" key="8">
    <source>
        <dbReference type="ARBA" id="ARBA00023139"/>
    </source>
</evidence>
<evidence type="ECO:0000259" key="17">
    <source>
        <dbReference type="PROSITE" id="PS50262"/>
    </source>
</evidence>
<keyword evidence="11" id="KW-0325">Glycoprotein</keyword>
<keyword evidence="4 16" id="KW-0812">Transmembrane</keyword>
<evidence type="ECO:0000256" key="2">
    <source>
        <dbReference type="ARBA" id="ARBA00015306"/>
    </source>
</evidence>
<evidence type="ECO:0000256" key="16">
    <source>
        <dbReference type="SAM" id="Phobius"/>
    </source>
</evidence>
<keyword evidence="7 16" id="KW-0472">Membrane</keyword>
<evidence type="ECO:0000256" key="7">
    <source>
        <dbReference type="ARBA" id="ARBA00023136"/>
    </source>
</evidence>
<keyword evidence="12" id="KW-0807">Transducer</keyword>
<dbReference type="GO" id="GO:0042310">
    <property type="term" value="P:vasoconstriction"/>
    <property type="evidence" value="ECO:0007669"/>
    <property type="project" value="InterPro"/>
</dbReference>
<dbReference type="PRINTS" id="PR00652">
    <property type="entry name" value="5HT7RECEPTR"/>
</dbReference>
<keyword evidence="10" id="KW-0675">Receptor</keyword>
<dbReference type="Ensembl" id="ENSPPAT00000061931.1">
    <property type="protein sequence ID" value="ENSPPAP00000039022.1"/>
    <property type="gene ID" value="ENSPPAG00000042219.1"/>
</dbReference>
<dbReference type="Gene3D" id="1.20.1070.10">
    <property type="entry name" value="Rhodopsin 7-helix transmembrane proteins"/>
    <property type="match status" value="1"/>
</dbReference>
<keyword evidence="5 16" id="KW-1133">Transmembrane helix</keyword>
<feature type="transmembrane region" description="Helical" evidence="16">
    <location>
        <begin position="73"/>
        <end position="93"/>
    </location>
</feature>
<dbReference type="PANTHER" id="PTHR24248">
    <property type="entry name" value="ADRENERGIC RECEPTOR-RELATED G-PROTEIN COUPLED RECEPTOR"/>
    <property type="match status" value="1"/>
</dbReference>
<dbReference type="InterPro" id="IPR017452">
    <property type="entry name" value="GPCR_Rhodpsn_7TM"/>
</dbReference>
<evidence type="ECO:0000256" key="14">
    <source>
        <dbReference type="ARBA" id="ARBA00031930"/>
    </source>
</evidence>
<dbReference type="GO" id="GO:0007268">
    <property type="term" value="P:chemical synaptic transmission"/>
    <property type="evidence" value="ECO:0007669"/>
    <property type="project" value="InterPro"/>
</dbReference>
<feature type="transmembrane region" description="Helical" evidence="16">
    <location>
        <begin position="181"/>
        <end position="202"/>
    </location>
</feature>
<dbReference type="GO" id="GO:0007623">
    <property type="term" value="P:circadian rhythm"/>
    <property type="evidence" value="ECO:0007669"/>
    <property type="project" value="InterPro"/>
</dbReference>
<evidence type="ECO:0000256" key="11">
    <source>
        <dbReference type="ARBA" id="ARBA00023180"/>
    </source>
</evidence>
<protein>
    <recommendedName>
        <fullName evidence="2">5-hydroxytryptamine receptor 7</fullName>
    </recommendedName>
    <alternativeName>
        <fullName evidence="14">Serotonin receptor 7</fullName>
    </alternativeName>
</protein>
<keyword evidence="8" id="KW-0564">Palmitate</keyword>
<dbReference type="PRINTS" id="PR00237">
    <property type="entry name" value="GPCRRHODOPSN"/>
</dbReference>
<keyword evidence="9" id="KW-1015">Disulfide bond</keyword>
<keyword evidence="13" id="KW-0449">Lipoprotein</keyword>